<organism evidence="1 2">
    <name type="scientific">Eubacterium ventriosum ATCC 27560</name>
    <dbReference type="NCBI Taxonomy" id="411463"/>
    <lineage>
        <taxon>Bacteria</taxon>
        <taxon>Bacillati</taxon>
        <taxon>Bacillota</taxon>
        <taxon>Clostridia</taxon>
        <taxon>Eubacteriales</taxon>
        <taxon>Eubacteriaceae</taxon>
        <taxon>Eubacterium</taxon>
    </lineage>
</organism>
<dbReference type="EMBL" id="AAVL02000036">
    <property type="protein sequence ID" value="EDM50848.1"/>
    <property type="molecule type" value="Genomic_DNA"/>
</dbReference>
<dbReference type="Proteomes" id="UP000006000">
    <property type="component" value="Unassembled WGS sequence"/>
</dbReference>
<accession>A5Z8X6</accession>
<comment type="caution">
    <text evidence="1">The sequence shown here is derived from an EMBL/GenBank/DDBJ whole genome shotgun (WGS) entry which is preliminary data.</text>
</comment>
<proteinExistence type="predicted"/>
<gene>
    <name evidence="1" type="ORF">EUBVEN_02167</name>
</gene>
<dbReference type="AlphaFoldDB" id="A5Z8X6"/>
<evidence type="ECO:0000313" key="1">
    <source>
        <dbReference type="EMBL" id="EDM50848.1"/>
    </source>
</evidence>
<reference evidence="1 2" key="2">
    <citation type="submission" date="2007-04" db="EMBL/GenBank/DDBJ databases">
        <title>Draft genome sequence of Eubacterium ventriosum (ATCC 27560).</title>
        <authorList>
            <person name="Sudarsanam P."/>
            <person name="Ley R."/>
            <person name="Guruge J."/>
            <person name="Turnbaugh P.J."/>
            <person name="Mahowald M."/>
            <person name="Liep D."/>
            <person name="Gordon J."/>
        </authorList>
    </citation>
    <scope>NUCLEOTIDE SEQUENCE [LARGE SCALE GENOMIC DNA]</scope>
    <source>
        <strain evidence="1 2">ATCC 27560</strain>
    </source>
</reference>
<evidence type="ECO:0000313" key="2">
    <source>
        <dbReference type="Proteomes" id="UP000006000"/>
    </source>
</evidence>
<dbReference type="HOGENOM" id="CLU_3080025_0_0_9"/>
<reference evidence="1 2" key="1">
    <citation type="submission" date="2007-03" db="EMBL/GenBank/DDBJ databases">
        <authorList>
            <person name="Fulton L."/>
            <person name="Clifton S."/>
            <person name="Fulton B."/>
            <person name="Xu J."/>
            <person name="Minx P."/>
            <person name="Pepin K.H."/>
            <person name="Johnson M."/>
            <person name="Thiruvilangam P."/>
            <person name="Bhonagiri V."/>
            <person name="Nash W.E."/>
            <person name="Mardis E.R."/>
            <person name="Wilson R.K."/>
        </authorList>
    </citation>
    <scope>NUCLEOTIDE SEQUENCE [LARGE SCALE GENOMIC DNA]</scope>
    <source>
        <strain evidence="1 2">ATCC 27560</strain>
    </source>
</reference>
<name>A5Z8X6_9FIRM</name>
<protein>
    <submittedName>
        <fullName evidence="1">Uncharacterized protein</fullName>
    </submittedName>
</protein>
<sequence length="52" mass="5631">MSLLIDMFICSSCFYNPSALPVRLCAPFTAPTVIATLNVSSHMYISAFVQSA</sequence>